<dbReference type="EMBL" id="JXYS01000089">
    <property type="protein sequence ID" value="KJF16280.1"/>
    <property type="molecule type" value="Genomic_DNA"/>
</dbReference>
<reference evidence="1 2" key="1">
    <citation type="submission" date="2015-01" db="EMBL/GenBank/DDBJ databases">
        <title>Draft genome of the acidophilic iron oxidizer Acidithrix ferrooxidans strain Py-F3.</title>
        <authorList>
            <person name="Poehlein A."/>
            <person name="Eisen S."/>
            <person name="Schloemann M."/>
            <person name="Johnson B.D."/>
            <person name="Daniel R."/>
            <person name="Muehling M."/>
        </authorList>
    </citation>
    <scope>NUCLEOTIDE SEQUENCE [LARGE SCALE GENOMIC DNA]</scope>
    <source>
        <strain evidence="1 2">Py-F3</strain>
    </source>
</reference>
<accession>A0A0D8HE90</accession>
<organism evidence="1 2">
    <name type="scientific">Acidithrix ferrooxidans</name>
    <dbReference type="NCBI Taxonomy" id="1280514"/>
    <lineage>
        <taxon>Bacteria</taxon>
        <taxon>Bacillati</taxon>
        <taxon>Actinomycetota</taxon>
        <taxon>Acidimicrobiia</taxon>
        <taxon>Acidimicrobiales</taxon>
        <taxon>Acidimicrobiaceae</taxon>
        <taxon>Acidithrix</taxon>
    </lineage>
</organism>
<protein>
    <recommendedName>
        <fullName evidence="3">SCP domain-containing protein</fullName>
    </recommendedName>
</protein>
<evidence type="ECO:0000313" key="1">
    <source>
        <dbReference type="EMBL" id="KJF16280.1"/>
    </source>
</evidence>
<evidence type="ECO:0000313" key="2">
    <source>
        <dbReference type="Proteomes" id="UP000032360"/>
    </source>
</evidence>
<dbReference type="AlphaFoldDB" id="A0A0D8HE90"/>
<dbReference type="Proteomes" id="UP000032360">
    <property type="component" value="Unassembled WGS sequence"/>
</dbReference>
<keyword evidence="2" id="KW-1185">Reference proteome</keyword>
<proteinExistence type="predicted"/>
<evidence type="ECO:0008006" key="3">
    <source>
        <dbReference type="Google" id="ProtNLM"/>
    </source>
</evidence>
<sequence length="259" mass="26995">MASTPDGKGYWLVASDGGIFTYGDAAFYGSGETSSSNHSSRVILPPSNPATNVPPVPNYASPCLANNEATCLSDSIAAINNARASLEGLGPMVLPGDFASMSMDQQLFILINQERQARGLPLVLGLVSQLNSDAAVGANGFIDPIYRNESIPGATGVFGYTTLWSNDYSSPSSIYDWMYNDGLGSSNIDCSSVYSLGCWGHRDSILTTPPPGTSIVMGAASVTNGSFVSQGVLLVYVKGVVSPSAFTYTWDQALASGAS</sequence>
<comment type="caution">
    <text evidence="1">The sequence shown here is derived from an EMBL/GenBank/DDBJ whole genome shotgun (WGS) entry which is preliminary data.</text>
</comment>
<name>A0A0D8HE90_9ACTN</name>
<gene>
    <name evidence="1" type="ORF">AXFE_28430</name>
</gene>